<feature type="region of interest" description="Disordered" evidence="1">
    <location>
        <begin position="98"/>
        <end position="120"/>
    </location>
</feature>
<gene>
    <name evidence="3" type="primary">PIK3CG_1</name>
    <name evidence="3" type="ORF">PHYPSEUDO_003365</name>
</gene>
<accession>A0A8T1VUX6</accession>
<sequence>MGASCCSRNHVGGCLRQKGEQKRALKKRYMELNGSVLAYYKNKSQKNGIPLSSDEKTTPELDLDRVSSLQPMTEPFTEFACMMRVELTILGVKKADESITQDHRDSTSRSRGHSSSQREPELNELRKLILLDPLYRFSCKEQLWMHCDEFIDILAALPRILSCVHWDGRDEGEEALKLLPRWPVPDHHVAYIELLNGKFTNEGVRNR</sequence>
<evidence type="ECO:0000256" key="1">
    <source>
        <dbReference type="SAM" id="MobiDB-lite"/>
    </source>
</evidence>
<dbReference type="Proteomes" id="UP000694044">
    <property type="component" value="Unassembled WGS sequence"/>
</dbReference>
<proteinExistence type="predicted"/>
<dbReference type="AlphaFoldDB" id="A0A8T1VUX6"/>
<dbReference type="EMBL" id="JAGDFM010000168">
    <property type="protein sequence ID" value="KAG7383750.1"/>
    <property type="molecule type" value="Genomic_DNA"/>
</dbReference>
<feature type="domain" description="PIK helical" evidence="2">
    <location>
        <begin position="117"/>
        <end position="206"/>
    </location>
</feature>
<dbReference type="OrthoDB" id="70854at2759"/>
<dbReference type="Pfam" id="PF00613">
    <property type="entry name" value="PI3Ka"/>
    <property type="match status" value="1"/>
</dbReference>
<feature type="compositionally biased region" description="Basic and acidic residues" evidence="1">
    <location>
        <begin position="98"/>
        <end position="108"/>
    </location>
</feature>
<comment type="caution">
    <text evidence="3">The sequence shown here is derived from an EMBL/GenBank/DDBJ whole genome shotgun (WGS) entry which is preliminary data.</text>
</comment>
<evidence type="ECO:0000313" key="3">
    <source>
        <dbReference type="EMBL" id="KAG7383750.1"/>
    </source>
</evidence>
<protein>
    <submittedName>
        <fullName evidence="3">Phosphatidylinositol 4,5-bisphosphate 3-kinase catalytic subunit gamma isoform</fullName>
    </submittedName>
</protein>
<evidence type="ECO:0000259" key="2">
    <source>
        <dbReference type="Pfam" id="PF00613"/>
    </source>
</evidence>
<name>A0A8T1VUX6_9STRA</name>
<reference evidence="3" key="1">
    <citation type="submission" date="2021-02" db="EMBL/GenBank/DDBJ databases">
        <authorList>
            <person name="Palmer J.M."/>
        </authorList>
    </citation>
    <scope>NUCLEOTIDE SEQUENCE</scope>
    <source>
        <strain evidence="3">SCRP734</strain>
    </source>
</reference>
<organism evidence="3 4">
    <name type="scientific">Phytophthora pseudosyringae</name>
    <dbReference type="NCBI Taxonomy" id="221518"/>
    <lineage>
        <taxon>Eukaryota</taxon>
        <taxon>Sar</taxon>
        <taxon>Stramenopiles</taxon>
        <taxon>Oomycota</taxon>
        <taxon>Peronosporomycetes</taxon>
        <taxon>Peronosporales</taxon>
        <taxon>Peronosporaceae</taxon>
        <taxon>Phytophthora</taxon>
    </lineage>
</organism>
<evidence type="ECO:0000313" key="4">
    <source>
        <dbReference type="Proteomes" id="UP000694044"/>
    </source>
</evidence>
<keyword evidence="4" id="KW-1185">Reference proteome</keyword>
<dbReference type="InterPro" id="IPR001263">
    <property type="entry name" value="PI3K_accessory_dom"/>
</dbReference>